<organism evidence="2 3">
    <name type="scientific">Aspergillus heteromorphus CBS 117.55</name>
    <dbReference type="NCBI Taxonomy" id="1448321"/>
    <lineage>
        <taxon>Eukaryota</taxon>
        <taxon>Fungi</taxon>
        <taxon>Dikarya</taxon>
        <taxon>Ascomycota</taxon>
        <taxon>Pezizomycotina</taxon>
        <taxon>Eurotiomycetes</taxon>
        <taxon>Eurotiomycetidae</taxon>
        <taxon>Eurotiales</taxon>
        <taxon>Aspergillaceae</taxon>
        <taxon>Aspergillus</taxon>
        <taxon>Aspergillus subgen. Circumdati</taxon>
    </lineage>
</organism>
<accession>A0A317VL17</accession>
<dbReference type="GO" id="GO:0050660">
    <property type="term" value="F:flavin adenine dinucleotide binding"/>
    <property type="evidence" value="ECO:0007669"/>
    <property type="project" value="TreeGrafter"/>
</dbReference>
<dbReference type="InterPro" id="IPR036188">
    <property type="entry name" value="FAD/NAD-bd_sf"/>
</dbReference>
<proteinExistence type="predicted"/>
<dbReference type="Pfam" id="PF13738">
    <property type="entry name" value="Pyr_redox_3"/>
    <property type="match status" value="1"/>
</dbReference>
<dbReference type="AlphaFoldDB" id="A0A317VL17"/>
<dbReference type="GeneID" id="37063543"/>
<dbReference type="Proteomes" id="UP000247233">
    <property type="component" value="Unassembled WGS sequence"/>
</dbReference>
<protein>
    <submittedName>
        <fullName evidence="2">FAD/NAD(P)-binding domain-containing protein</fullName>
    </submittedName>
</protein>
<evidence type="ECO:0000256" key="1">
    <source>
        <dbReference type="ARBA" id="ARBA00023002"/>
    </source>
</evidence>
<sequence length="650" mass="71034">MASRYIDAQASLQVEYPPKADLRKMIAQNPLPAIAPGLIDPDSMGENHLPTEQVNVALDRLNAALVANDATALERCFFAPQAYWKDQLALTYHLRTFSEAGVIAAALLRTKALRGVADIAIDGVAQFIPAAPSLQFIDCGIVFRTASPAATCKGKVILLPVKSGESISWKIWVLSTFLESLDLQPEDEGLLHLPGRPLDGLEAFETDVFIIGGGNAAISLAARLKALGVESVMAERNARVGDNWALRYDCMRFHIPTAFCDLPFMGYDSHLRGAHMLTRDELAAQLRRYVAAFNLNIITSAEIQSTSYDKSAQTWKIRFKTPAGSCTVISKQLVLATGIRSQEPNMPHIADSHLYRGISMHSTQYENARRLQEQGVKSVLIIGSANTAFDILEDTHSSDLQSTMVTRSPTYIVPVEYLCNPRSLGAYDHSVPAADSLFMTIPACIDAQFARNLLSQQASEEPDRYARLARAGFDVLDSRDPSCLLASNLLERAGGHYVDVGGTKLLEEGKAGIKSAEPIAYTPTGLLFSDGSTLDADAVIWCTGFSDANVRDTTARILGSGEMEPDSRDLLGPQDIAARLDATWGVDVEGEIRGMWKRHVRMENFWVAGGFTQQHRWHSRTMALQIKAALEGVLPSAYRDTPRGRLGSVL</sequence>
<evidence type="ECO:0000313" key="3">
    <source>
        <dbReference type="Proteomes" id="UP000247233"/>
    </source>
</evidence>
<dbReference type="InterPro" id="IPR050982">
    <property type="entry name" value="Auxin_biosynth/cation_transpt"/>
</dbReference>
<dbReference type="RefSeq" id="XP_025397199.1">
    <property type="nucleotide sequence ID" value="XM_025541306.1"/>
</dbReference>
<name>A0A317VL17_9EURO</name>
<dbReference type="PANTHER" id="PTHR43539">
    <property type="entry name" value="FLAVIN-BINDING MONOOXYGENASE-LIKE PROTEIN (AFU_ORTHOLOGUE AFUA_4G09220)"/>
    <property type="match status" value="1"/>
</dbReference>
<reference evidence="2 3" key="1">
    <citation type="submission" date="2016-12" db="EMBL/GenBank/DDBJ databases">
        <title>The genomes of Aspergillus section Nigri reveals drivers in fungal speciation.</title>
        <authorList>
            <consortium name="DOE Joint Genome Institute"/>
            <person name="Vesth T.C."/>
            <person name="Nybo J."/>
            <person name="Theobald S."/>
            <person name="Brandl J."/>
            <person name="Frisvad J.C."/>
            <person name="Nielsen K.F."/>
            <person name="Lyhne E.K."/>
            <person name="Kogle M.E."/>
            <person name="Kuo A."/>
            <person name="Riley R."/>
            <person name="Clum A."/>
            <person name="Nolan M."/>
            <person name="Lipzen A."/>
            <person name="Salamov A."/>
            <person name="Henrissat B."/>
            <person name="Wiebenga A."/>
            <person name="De Vries R.P."/>
            <person name="Grigoriev I.V."/>
            <person name="Mortensen U.H."/>
            <person name="Andersen M.R."/>
            <person name="Baker S.E."/>
        </authorList>
    </citation>
    <scope>NUCLEOTIDE SEQUENCE [LARGE SCALE GENOMIC DNA]</scope>
    <source>
        <strain evidence="2 3">CBS 117.55</strain>
    </source>
</reference>
<evidence type="ECO:0000313" key="2">
    <source>
        <dbReference type="EMBL" id="PWY75074.1"/>
    </source>
</evidence>
<dbReference type="PRINTS" id="PR00411">
    <property type="entry name" value="PNDRDTASEI"/>
</dbReference>
<dbReference type="GO" id="GO:0004497">
    <property type="term" value="F:monooxygenase activity"/>
    <property type="evidence" value="ECO:0007669"/>
    <property type="project" value="TreeGrafter"/>
</dbReference>
<dbReference type="EMBL" id="MSFL01000022">
    <property type="protein sequence ID" value="PWY75074.1"/>
    <property type="molecule type" value="Genomic_DNA"/>
</dbReference>
<keyword evidence="1" id="KW-0560">Oxidoreductase</keyword>
<dbReference type="PANTHER" id="PTHR43539:SF68">
    <property type="entry name" value="FLAVIN-BINDING MONOOXYGENASE-LIKE PROTEIN (AFU_ORTHOLOGUE AFUA_4G09220)"/>
    <property type="match status" value="1"/>
</dbReference>
<dbReference type="OrthoDB" id="74360at2759"/>
<comment type="caution">
    <text evidence="2">The sequence shown here is derived from an EMBL/GenBank/DDBJ whole genome shotgun (WGS) entry which is preliminary data.</text>
</comment>
<dbReference type="STRING" id="1448321.A0A317VL17"/>
<dbReference type="VEuPathDB" id="FungiDB:BO70DRAFT_340820"/>
<gene>
    <name evidence="2" type="ORF">BO70DRAFT_340820</name>
</gene>
<dbReference type="SUPFAM" id="SSF51905">
    <property type="entry name" value="FAD/NAD(P)-binding domain"/>
    <property type="match status" value="2"/>
</dbReference>
<dbReference type="Gene3D" id="3.50.50.60">
    <property type="entry name" value="FAD/NAD(P)-binding domain"/>
    <property type="match status" value="2"/>
</dbReference>
<keyword evidence="3" id="KW-1185">Reference proteome</keyword>